<proteinExistence type="predicted"/>
<keyword evidence="2" id="KW-1185">Reference proteome</keyword>
<protein>
    <submittedName>
        <fullName evidence="1">Uncharacterized protein</fullName>
    </submittedName>
</protein>
<name>A0A662ZA28_9GAMM</name>
<organism evidence="1 2">
    <name type="scientific">Succinivibrio dextrinosolvens</name>
    <dbReference type="NCBI Taxonomy" id="83771"/>
    <lineage>
        <taxon>Bacteria</taxon>
        <taxon>Pseudomonadati</taxon>
        <taxon>Pseudomonadota</taxon>
        <taxon>Gammaproteobacteria</taxon>
        <taxon>Aeromonadales</taxon>
        <taxon>Succinivibrionaceae</taxon>
        <taxon>Succinivibrio</taxon>
    </lineage>
</organism>
<evidence type="ECO:0000313" key="1">
    <source>
        <dbReference type="EMBL" id="SFK18440.1"/>
    </source>
</evidence>
<dbReference type="RefSeq" id="WP_074840940.1">
    <property type="nucleotide sequence ID" value="NZ_FOSF01000034.1"/>
</dbReference>
<dbReference type="Proteomes" id="UP000243374">
    <property type="component" value="Unassembled WGS sequence"/>
</dbReference>
<reference evidence="1 2" key="1">
    <citation type="submission" date="2016-10" db="EMBL/GenBank/DDBJ databases">
        <authorList>
            <person name="Varghese N."/>
            <person name="Submissions S."/>
        </authorList>
    </citation>
    <scope>NUCLEOTIDE SEQUENCE [LARGE SCALE GENOMIC DNA]</scope>
    <source>
        <strain evidence="1 2">22B</strain>
    </source>
</reference>
<evidence type="ECO:0000313" key="2">
    <source>
        <dbReference type="Proteomes" id="UP000243374"/>
    </source>
</evidence>
<dbReference type="EMBL" id="FOSF01000034">
    <property type="protein sequence ID" value="SFK18440.1"/>
    <property type="molecule type" value="Genomic_DNA"/>
</dbReference>
<accession>A0A662ZA28</accession>
<dbReference type="AlphaFoldDB" id="A0A662ZA28"/>
<gene>
    <name evidence="1" type="ORF">SAMN04487865_103415</name>
</gene>
<sequence>MFELDDIVLDGDIISMDCHIVDSSLIRPDFFLKYNFKTDEILSDTTDVYDGYLREIIKCIKFHILPKKEIPKDYVYAWY</sequence>